<gene>
    <name evidence="1" type="ORF">HYPSUDRAFT_49274</name>
</gene>
<name>A0A0D2KI88_HYPSF</name>
<evidence type="ECO:0000313" key="2">
    <source>
        <dbReference type="Proteomes" id="UP000054270"/>
    </source>
</evidence>
<feature type="non-terminal residue" evidence="1">
    <location>
        <position position="1"/>
    </location>
</feature>
<keyword evidence="2" id="KW-1185">Reference proteome</keyword>
<reference evidence="2" key="1">
    <citation type="submission" date="2014-04" db="EMBL/GenBank/DDBJ databases">
        <title>Evolutionary Origins and Diversification of the Mycorrhizal Mutualists.</title>
        <authorList>
            <consortium name="DOE Joint Genome Institute"/>
            <consortium name="Mycorrhizal Genomics Consortium"/>
            <person name="Kohler A."/>
            <person name="Kuo A."/>
            <person name="Nagy L.G."/>
            <person name="Floudas D."/>
            <person name="Copeland A."/>
            <person name="Barry K.W."/>
            <person name="Cichocki N."/>
            <person name="Veneault-Fourrey C."/>
            <person name="LaButti K."/>
            <person name="Lindquist E.A."/>
            <person name="Lipzen A."/>
            <person name="Lundell T."/>
            <person name="Morin E."/>
            <person name="Murat C."/>
            <person name="Riley R."/>
            <person name="Ohm R."/>
            <person name="Sun H."/>
            <person name="Tunlid A."/>
            <person name="Henrissat B."/>
            <person name="Grigoriev I.V."/>
            <person name="Hibbett D.S."/>
            <person name="Martin F."/>
        </authorList>
    </citation>
    <scope>NUCLEOTIDE SEQUENCE [LARGE SCALE GENOMIC DNA]</scope>
    <source>
        <strain evidence="2">FD-334 SS-4</strain>
    </source>
</reference>
<dbReference type="Proteomes" id="UP000054270">
    <property type="component" value="Unassembled WGS sequence"/>
</dbReference>
<organism evidence="1 2">
    <name type="scientific">Hypholoma sublateritium (strain FD-334 SS-4)</name>
    <dbReference type="NCBI Taxonomy" id="945553"/>
    <lineage>
        <taxon>Eukaryota</taxon>
        <taxon>Fungi</taxon>
        <taxon>Dikarya</taxon>
        <taxon>Basidiomycota</taxon>
        <taxon>Agaricomycotina</taxon>
        <taxon>Agaricomycetes</taxon>
        <taxon>Agaricomycetidae</taxon>
        <taxon>Agaricales</taxon>
        <taxon>Agaricineae</taxon>
        <taxon>Strophariaceae</taxon>
        <taxon>Hypholoma</taxon>
    </lineage>
</organism>
<proteinExistence type="predicted"/>
<protein>
    <submittedName>
        <fullName evidence="1">Uncharacterized protein</fullName>
    </submittedName>
</protein>
<accession>A0A0D2KI88</accession>
<dbReference type="EMBL" id="KN817684">
    <property type="protein sequence ID" value="KJA14327.1"/>
    <property type="molecule type" value="Genomic_DNA"/>
</dbReference>
<evidence type="ECO:0000313" key="1">
    <source>
        <dbReference type="EMBL" id="KJA14327.1"/>
    </source>
</evidence>
<sequence length="61" mass="6533">IAGQFPVPVRRTAPHCAPHDSSSGLFVASQSRGNTAVRSMLPSNTFVLSHPLSRVLHVGRQ</sequence>
<dbReference type="AlphaFoldDB" id="A0A0D2KI88"/>